<reference evidence="1 2" key="1">
    <citation type="journal article" date="2013" name="Stand. Genomic Sci.">
        <title>Genomic Encyclopedia of Type Strains, Phase I: The one thousand microbial genomes (KMG-I) project.</title>
        <authorList>
            <person name="Kyrpides N.C."/>
            <person name="Woyke T."/>
            <person name="Eisen J.A."/>
            <person name="Garrity G."/>
            <person name="Lilburn T.G."/>
            <person name="Beck B.J."/>
            <person name="Whitman W.B."/>
            <person name="Hugenholtz P."/>
            <person name="Klenk H.P."/>
        </authorList>
    </citation>
    <scope>NUCLEOTIDE SEQUENCE [LARGE SCALE GENOMIC DNA]</scope>
    <source>
        <strain evidence="1 2">DSM 13484</strain>
    </source>
</reference>
<dbReference type="AlphaFoldDB" id="A0A562SZD3"/>
<dbReference type="EMBL" id="VLLG01000004">
    <property type="protein sequence ID" value="TWI86364.1"/>
    <property type="molecule type" value="Genomic_DNA"/>
</dbReference>
<accession>A0A562SZD3</accession>
<gene>
    <name evidence="1" type="ORF">LX66_3621</name>
</gene>
<dbReference type="Proteomes" id="UP000316778">
    <property type="component" value="Unassembled WGS sequence"/>
</dbReference>
<organism evidence="1 2">
    <name type="scientific">Chitinophaga japonensis</name>
    <name type="common">Flexibacter japonensis</name>
    <dbReference type="NCBI Taxonomy" id="104662"/>
    <lineage>
        <taxon>Bacteria</taxon>
        <taxon>Pseudomonadati</taxon>
        <taxon>Bacteroidota</taxon>
        <taxon>Chitinophagia</taxon>
        <taxon>Chitinophagales</taxon>
        <taxon>Chitinophagaceae</taxon>
        <taxon>Chitinophaga</taxon>
    </lineage>
</organism>
<name>A0A562SZD3_CHIJA</name>
<evidence type="ECO:0000313" key="2">
    <source>
        <dbReference type="Proteomes" id="UP000316778"/>
    </source>
</evidence>
<keyword evidence="2" id="KW-1185">Reference proteome</keyword>
<evidence type="ECO:0000313" key="1">
    <source>
        <dbReference type="EMBL" id="TWI86364.1"/>
    </source>
</evidence>
<proteinExistence type="predicted"/>
<sequence length="202" mass="21631">MVAGPERSIIPLPFYAFPARSASPLKAVPAKASTSVTMAPAFPLPEPKTAPADTLRCTTLSKMAMPPSNKAMMACPCFLPPCSAPAIGAEFARALARHPIPRLMIAIIPPTMDHARPVVMPVTAGDVPSGAACENTRPAAKRRDPIIKQAAKINGRYFLTKVLPCKLIKLFLTKLHAAHRAKLENRDMLPPPDQGLNSSKAR</sequence>
<comment type="caution">
    <text evidence="1">The sequence shown here is derived from an EMBL/GenBank/DDBJ whole genome shotgun (WGS) entry which is preliminary data.</text>
</comment>
<protein>
    <submittedName>
        <fullName evidence="1">Uncharacterized protein</fullName>
    </submittedName>
</protein>